<dbReference type="AlphaFoldDB" id="A0A1B9IVQ7"/>
<gene>
    <name evidence="3" type="ORF">L486_02292</name>
</gene>
<keyword evidence="4" id="KW-1185">Reference proteome</keyword>
<organism evidence="3 4">
    <name type="scientific">Kwoniella mangroviensis CBS 10435</name>
    <dbReference type="NCBI Taxonomy" id="1331196"/>
    <lineage>
        <taxon>Eukaryota</taxon>
        <taxon>Fungi</taxon>
        <taxon>Dikarya</taxon>
        <taxon>Basidiomycota</taxon>
        <taxon>Agaricomycotina</taxon>
        <taxon>Tremellomycetes</taxon>
        <taxon>Tremellales</taxon>
        <taxon>Cryptococcaceae</taxon>
        <taxon>Kwoniella</taxon>
    </lineage>
</organism>
<keyword evidence="2" id="KW-0812">Transmembrane</keyword>
<name>A0A1B9IVQ7_9TREE</name>
<reference evidence="4" key="2">
    <citation type="submission" date="2013-12" db="EMBL/GenBank/DDBJ databases">
        <title>Evolution of pathogenesis and genome organization in the Tremellales.</title>
        <authorList>
            <person name="Cuomo C."/>
            <person name="Litvintseva A."/>
            <person name="Heitman J."/>
            <person name="Chen Y."/>
            <person name="Sun S."/>
            <person name="Springer D."/>
            <person name="Dromer F."/>
            <person name="Young S."/>
            <person name="Zeng Q."/>
            <person name="Chapman S."/>
            <person name="Gujja S."/>
            <person name="Saif S."/>
            <person name="Birren B."/>
        </authorList>
    </citation>
    <scope>NUCLEOTIDE SEQUENCE [LARGE SCALE GENOMIC DNA]</scope>
    <source>
        <strain evidence="4">CBS 10435</strain>
    </source>
</reference>
<evidence type="ECO:0000256" key="2">
    <source>
        <dbReference type="SAM" id="Phobius"/>
    </source>
</evidence>
<feature type="region of interest" description="Disordered" evidence="1">
    <location>
        <begin position="1"/>
        <end position="49"/>
    </location>
</feature>
<keyword evidence="2" id="KW-1133">Transmembrane helix</keyword>
<evidence type="ECO:0000313" key="4">
    <source>
        <dbReference type="Proteomes" id="UP000092583"/>
    </source>
</evidence>
<feature type="compositionally biased region" description="Polar residues" evidence="1">
    <location>
        <begin position="1"/>
        <end position="16"/>
    </location>
</feature>
<protein>
    <submittedName>
        <fullName evidence="3">Uncharacterized protein</fullName>
    </submittedName>
</protein>
<sequence length="115" mass="12337">MENFEHTSTSSSQEVNQPDEVTKKAEERTDEPADSQSIISSVGQTTNSLKSTTSSAISTLIDAHKKLADNFTLPEMRTRRSQVVHTAAAATVLAGIAALAYKYGPDFSVQMSSDA</sequence>
<reference evidence="3 4" key="1">
    <citation type="submission" date="2013-07" db="EMBL/GenBank/DDBJ databases">
        <title>The Genome Sequence of Kwoniella mangroviensis CBS10435.</title>
        <authorList>
            <consortium name="The Broad Institute Genome Sequencing Platform"/>
            <person name="Cuomo C."/>
            <person name="Litvintseva A."/>
            <person name="Chen Y."/>
            <person name="Heitman J."/>
            <person name="Sun S."/>
            <person name="Springer D."/>
            <person name="Dromer F."/>
            <person name="Young S.K."/>
            <person name="Zeng Q."/>
            <person name="Gargeya S."/>
            <person name="Fitzgerald M."/>
            <person name="Abouelleil A."/>
            <person name="Alvarado L."/>
            <person name="Berlin A.M."/>
            <person name="Chapman S.B."/>
            <person name="Dewar J."/>
            <person name="Goldberg J."/>
            <person name="Griggs A."/>
            <person name="Gujja S."/>
            <person name="Hansen M."/>
            <person name="Howarth C."/>
            <person name="Imamovic A."/>
            <person name="Larimer J."/>
            <person name="McCowan C."/>
            <person name="Murphy C."/>
            <person name="Pearson M."/>
            <person name="Priest M."/>
            <person name="Roberts A."/>
            <person name="Saif S."/>
            <person name="Shea T."/>
            <person name="Sykes S."/>
            <person name="Wortman J."/>
            <person name="Nusbaum C."/>
            <person name="Birren B."/>
        </authorList>
    </citation>
    <scope>NUCLEOTIDE SEQUENCE [LARGE SCALE GENOMIC DNA]</scope>
    <source>
        <strain evidence="3 4">CBS 10435</strain>
    </source>
</reference>
<keyword evidence="2" id="KW-0472">Membrane</keyword>
<dbReference type="Proteomes" id="UP000092583">
    <property type="component" value="Unassembled WGS sequence"/>
</dbReference>
<proteinExistence type="predicted"/>
<feature type="transmembrane region" description="Helical" evidence="2">
    <location>
        <begin position="83"/>
        <end position="101"/>
    </location>
</feature>
<accession>A0A1B9IVQ7</accession>
<feature type="compositionally biased region" description="Polar residues" evidence="1">
    <location>
        <begin position="34"/>
        <end position="49"/>
    </location>
</feature>
<feature type="compositionally biased region" description="Basic and acidic residues" evidence="1">
    <location>
        <begin position="20"/>
        <end position="31"/>
    </location>
</feature>
<dbReference type="EMBL" id="KI669460">
    <property type="protein sequence ID" value="OCF59620.1"/>
    <property type="molecule type" value="Genomic_DNA"/>
</dbReference>
<evidence type="ECO:0000313" key="3">
    <source>
        <dbReference type="EMBL" id="OCF59620.1"/>
    </source>
</evidence>
<evidence type="ECO:0000256" key="1">
    <source>
        <dbReference type="SAM" id="MobiDB-lite"/>
    </source>
</evidence>